<dbReference type="EMBL" id="CAMGYJ010000005">
    <property type="protein sequence ID" value="CAI0421429.1"/>
    <property type="molecule type" value="Genomic_DNA"/>
</dbReference>
<proteinExistence type="predicted"/>
<dbReference type="Proteomes" id="UP001154282">
    <property type="component" value="Unassembled WGS sequence"/>
</dbReference>
<dbReference type="AlphaFoldDB" id="A0AAV0KIW0"/>
<evidence type="ECO:0000256" key="1">
    <source>
        <dbReference type="SAM" id="Phobius"/>
    </source>
</evidence>
<protein>
    <submittedName>
        <fullName evidence="2">Uncharacterized protein</fullName>
    </submittedName>
</protein>
<feature type="transmembrane region" description="Helical" evidence="1">
    <location>
        <begin position="6"/>
        <end position="25"/>
    </location>
</feature>
<reference evidence="2" key="1">
    <citation type="submission" date="2022-08" db="EMBL/GenBank/DDBJ databases">
        <authorList>
            <person name="Gutierrez-Valencia J."/>
        </authorList>
    </citation>
    <scope>NUCLEOTIDE SEQUENCE</scope>
</reference>
<evidence type="ECO:0000313" key="3">
    <source>
        <dbReference type="Proteomes" id="UP001154282"/>
    </source>
</evidence>
<keyword evidence="3" id="KW-1185">Reference proteome</keyword>
<name>A0AAV0KIW0_9ROSI</name>
<keyword evidence="1" id="KW-0472">Membrane</keyword>
<sequence>MLISGIKPAFGCVFLMLALVIVVQFKLGT</sequence>
<keyword evidence="1" id="KW-1133">Transmembrane helix</keyword>
<comment type="caution">
    <text evidence="2">The sequence shown here is derived from an EMBL/GenBank/DDBJ whole genome shotgun (WGS) entry which is preliminary data.</text>
</comment>
<organism evidence="2 3">
    <name type="scientific">Linum tenue</name>
    <dbReference type="NCBI Taxonomy" id="586396"/>
    <lineage>
        <taxon>Eukaryota</taxon>
        <taxon>Viridiplantae</taxon>
        <taxon>Streptophyta</taxon>
        <taxon>Embryophyta</taxon>
        <taxon>Tracheophyta</taxon>
        <taxon>Spermatophyta</taxon>
        <taxon>Magnoliopsida</taxon>
        <taxon>eudicotyledons</taxon>
        <taxon>Gunneridae</taxon>
        <taxon>Pentapetalae</taxon>
        <taxon>rosids</taxon>
        <taxon>fabids</taxon>
        <taxon>Malpighiales</taxon>
        <taxon>Linaceae</taxon>
        <taxon>Linum</taxon>
    </lineage>
</organism>
<gene>
    <name evidence="2" type="ORF">LITE_LOCUS18735</name>
</gene>
<keyword evidence="1" id="KW-0812">Transmembrane</keyword>
<accession>A0AAV0KIW0</accession>
<evidence type="ECO:0000313" key="2">
    <source>
        <dbReference type="EMBL" id="CAI0421429.1"/>
    </source>
</evidence>